<dbReference type="InterPro" id="IPR044528">
    <property type="entry name" value="POD-like_MBL-fold"/>
</dbReference>
<reference evidence="4" key="1">
    <citation type="journal article" date="2019" name="Int. J. Syst. Evol. Microbiol.">
        <title>The Global Catalogue of Microorganisms (GCM) 10K type strain sequencing project: providing services to taxonomists for standard genome sequencing and annotation.</title>
        <authorList>
            <consortium name="The Broad Institute Genomics Platform"/>
            <consortium name="The Broad Institute Genome Sequencing Center for Infectious Disease"/>
            <person name="Wu L."/>
            <person name="Ma J."/>
        </authorList>
    </citation>
    <scope>NUCLEOTIDE SEQUENCE [LARGE SCALE GENOMIC DNA]</scope>
    <source>
        <strain evidence="4">CCM 7480</strain>
    </source>
</reference>
<dbReference type="InterPro" id="IPR001279">
    <property type="entry name" value="Metallo-B-lactamas"/>
</dbReference>
<evidence type="ECO:0000256" key="1">
    <source>
        <dbReference type="ARBA" id="ARBA00022723"/>
    </source>
</evidence>
<protein>
    <submittedName>
        <fullName evidence="3">MBL fold metallo-hydrolase</fullName>
    </submittedName>
</protein>
<dbReference type="Pfam" id="PF00753">
    <property type="entry name" value="Lactamase_B"/>
    <property type="match status" value="2"/>
</dbReference>
<dbReference type="PANTHER" id="PTHR43084:SF1">
    <property type="entry name" value="PERSULFIDE DIOXYGENASE ETHE1, MITOCHONDRIAL"/>
    <property type="match status" value="1"/>
</dbReference>
<dbReference type="SUPFAM" id="SSF56281">
    <property type="entry name" value="Metallo-hydrolase/oxidoreductase"/>
    <property type="match status" value="1"/>
</dbReference>
<dbReference type="InterPro" id="IPR036866">
    <property type="entry name" value="RibonucZ/Hydroxyglut_hydro"/>
</dbReference>
<dbReference type="Gene3D" id="3.60.15.10">
    <property type="entry name" value="Ribonuclease Z/Hydroxyacylglutathione hydrolase-like"/>
    <property type="match status" value="1"/>
</dbReference>
<keyword evidence="1" id="KW-0479">Metal-binding</keyword>
<proteinExistence type="predicted"/>
<dbReference type="SMART" id="SM00849">
    <property type="entry name" value="Lactamase_B"/>
    <property type="match status" value="1"/>
</dbReference>
<dbReference type="RefSeq" id="WP_312552515.1">
    <property type="nucleotide sequence ID" value="NZ_JBHRVV010000001.1"/>
</dbReference>
<evidence type="ECO:0000313" key="4">
    <source>
        <dbReference type="Proteomes" id="UP001595665"/>
    </source>
</evidence>
<keyword evidence="4" id="KW-1185">Reference proteome</keyword>
<dbReference type="PANTHER" id="PTHR43084">
    <property type="entry name" value="PERSULFIDE DIOXYGENASE ETHE1"/>
    <property type="match status" value="1"/>
</dbReference>
<feature type="domain" description="Metallo-beta-lactamase" evidence="2">
    <location>
        <begin position="14"/>
        <end position="174"/>
    </location>
</feature>
<gene>
    <name evidence="3" type="ORF">ACFOPH_06600</name>
</gene>
<dbReference type="Proteomes" id="UP001595665">
    <property type="component" value="Unassembled WGS sequence"/>
</dbReference>
<accession>A0ABV7PIG1</accession>
<evidence type="ECO:0000259" key="2">
    <source>
        <dbReference type="SMART" id="SM00849"/>
    </source>
</evidence>
<organism evidence="3 4">
    <name type="scientific">Massilia haematophila</name>
    <dbReference type="NCBI Taxonomy" id="457923"/>
    <lineage>
        <taxon>Bacteria</taxon>
        <taxon>Pseudomonadati</taxon>
        <taxon>Pseudomonadota</taxon>
        <taxon>Betaproteobacteria</taxon>
        <taxon>Burkholderiales</taxon>
        <taxon>Oxalobacteraceae</taxon>
        <taxon>Telluria group</taxon>
        <taxon>Massilia</taxon>
    </lineage>
</organism>
<evidence type="ECO:0000313" key="3">
    <source>
        <dbReference type="EMBL" id="MFC3457915.1"/>
    </source>
</evidence>
<dbReference type="InterPro" id="IPR051682">
    <property type="entry name" value="Mito_Persulfide_Diox"/>
</dbReference>
<name>A0ABV7PIG1_9BURK</name>
<sequence length="233" mass="25430">MQVNPIQLFDVESSTFTYILAAPGSMEAVIVDPVDRHCERDLAHLARLGLKLAYVLETHAHADHVTSAGRLRERTGAQACVPSGCGIAPAEVQLDDGDVIRFGANEEIVVLHTPGHTAGSVSFLWRGNVFTGDTLLIDGCGRTDFQSGSAGDLYDSVTEKLFRLPDAIRVWPGHDYKGQSVSTIGWEKRHNARLAKRSREDFIALMDNLNLPRPKLMDIAVPANRQLGLPHAA</sequence>
<dbReference type="CDD" id="cd07724">
    <property type="entry name" value="POD-like_MBL-fold"/>
    <property type="match status" value="1"/>
</dbReference>
<dbReference type="EMBL" id="JBHRVV010000001">
    <property type="protein sequence ID" value="MFC3457915.1"/>
    <property type="molecule type" value="Genomic_DNA"/>
</dbReference>
<comment type="caution">
    <text evidence="3">The sequence shown here is derived from an EMBL/GenBank/DDBJ whole genome shotgun (WGS) entry which is preliminary data.</text>
</comment>